<evidence type="ECO:0000313" key="1">
    <source>
        <dbReference type="EMBL" id="AKU99190.1"/>
    </source>
</evidence>
<evidence type="ECO:0000313" key="2">
    <source>
        <dbReference type="Proteomes" id="UP000064967"/>
    </source>
</evidence>
<dbReference type="SUPFAM" id="SSF55961">
    <property type="entry name" value="Bet v1-like"/>
    <property type="match status" value="1"/>
</dbReference>
<gene>
    <name evidence="1" type="ORF">AKJ09_05854</name>
</gene>
<dbReference type="Pfam" id="PF10604">
    <property type="entry name" value="Polyketide_cyc2"/>
    <property type="match status" value="1"/>
</dbReference>
<protein>
    <recommendedName>
        <fullName evidence="3">SRPBCC family protein</fullName>
    </recommendedName>
</protein>
<organism evidence="1 2">
    <name type="scientific">Labilithrix luteola</name>
    <dbReference type="NCBI Taxonomy" id="1391654"/>
    <lineage>
        <taxon>Bacteria</taxon>
        <taxon>Pseudomonadati</taxon>
        <taxon>Myxococcota</taxon>
        <taxon>Polyangia</taxon>
        <taxon>Polyangiales</taxon>
        <taxon>Labilitrichaceae</taxon>
        <taxon>Labilithrix</taxon>
    </lineage>
</organism>
<dbReference type="Gene3D" id="3.30.530.20">
    <property type="match status" value="1"/>
</dbReference>
<name>A0A0K1Q081_9BACT</name>
<keyword evidence="2" id="KW-1185">Reference proteome</keyword>
<dbReference type="EMBL" id="CP012333">
    <property type="protein sequence ID" value="AKU99190.1"/>
    <property type="molecule type" value="Genomic_DNA"/>
</dbReference>
<evidence type="ECO:0008006" key="3">
    <source>
        <dbReference type="Google" id="ProtNLM"/>
    </source>
</evidence>
<dbReference type="Proteomes" id="UP000064967">
    <property type="component" value="Chromosome"/>
</dbReference>
<sequence>MKRRPEVVWEVLCDVSSLTSWSEGIVEATIASEEKKGAGMVVAIVGRTKGKSVRVKCEVTAWRENALLALEADTPNRSFFHRATLDATPEGTRLGVYAEIMFKDKISGFLKHPGGIFEPSPADLERQRMYERSVDALVKRIESFSVVPYR</sequence>
<dbReference type="STRING" id="1391654.AKJ09_05854"/>
<reference evidence="1 2" key="1">
    <citation type="submission" date="2015-08" db="EMBL/GenBank/DDBJ databases">
        <authorList>
            <person name="Babu N.S."/>
            <person name="Beckwith C.J."/>
            <person name="Beseler K.G."/>
            <person name="Brison A."/>
            <person name="Carone J.V."/>
            <person name="Caskin T.P."/>
            <person name="Diamond M."/>
            <person name="Durham M.E."/>
            <person name="Foxe J.M."/>
            <person name="Go M."/>
            <person name="Henderson B.A."/>
            <person name="Jones I.B."/>
            <person name="McGettigan J.A."/>
            <person name="Micheletti S.J."/>
            <person name="Nasrallah M.E."/>
            <person name="Ortiz D."/>
            <person name="Piller C.R."/>
            <person name="Privatt S.R."/>
            <person name="Schneider S.L."/>
            <person name="Sharp S."/>
            <person name="Smith T.C."/>
            <person name="Stanton J.D."/>
            <person name="Ullery H.E."/>
            <person name="Wilson R.J."/>
            <person name="Serrano M.G."/>
            <person name="Buck G."/>
            <person name="Lee V."/>
            <person name="Wang Y."/>
            <person name="Carvalho R."/>
            <person name="Voegtly L."/>
            <person name="Shi R."/>
            <person name="Duckworth R."/>
            <person name="Johnson A."/>
            <person name="Loviza R."/>
            <person name="Walstead R."/>
            <person name="Shah Z."/>
            <person name="Kiflezghi M."/>
            <person name="Wade K."/>
            <person name="Ball S.L."/>
            <person name="Bradley K.W."/>
            <person name="Asai D.J."/>
            <person name="Bowman C.A."/>
            <person name="Russell D.A."/>
            <person name="Pope W.H."/>
            <person name="Jacobs-Sera D."/>
            <person name="Hendrix R.W."/>
            <person name="Hatfull G.F."/>
        </authorList>
    </citation>
    <scope>NUCLEOTIDE SEQUENCE [LARGE SCALE GENOMIC DNA]</scope>
    <source>
        <strain evidence="1 2">DSM 27648</strain>
    </source>
</reference>
<dbReference type="InterPro" id="IPR019587">
    <property type="entry name" value="Polyketide_cyclase/dehydratase"/>
</dbReference>
<dbReference type="CDD" id="cd07812">
    <property type="entry name" value="SRPBCC"/>
    <property type="match status" value="1"/>
</dbReference>
<dbReference type="AlphaFoldDB" id="A0A0K1Q081"/>
<accession>A0A0K1Q081</accession>
<dbReference type="InterPro" id="IPR023393">
    <property type="entry name" value="START-like_dom_sf"/>
</dbReference>
<dbReference type="KEGG" id="llu:AKJ09_05854"/>
<proteinExistence type="predicted"/>